<evidence type="ECO:0000313" key="9">
    <source>
        <dbReference type="EMBL" id="VZH84777.1"/>
    </source>
</evidence>
<comment type="function">
    <text evidence="1">Could possibly oxidize fatty acids using specific components.</text>
</comment>
<dbReference type="CDD" id="cd06558">
    <property type="entry name" value="crotonase-like"/>
    <property type="match status" value="1"/>
</dbReference>
<proteinExistence type="inferred from homology"/>
<comment type="catalytic activity">
    <reaction evidence="7">
        <text>a 4-saturated-(3S)-3-hydroxyacyl-CoA = a (3E)-enoyl-CoA + H2O</text>
        <dbReference type="Rhea" id="RHEA:20724"/>
        <dbReference type="ChEBI" id="CHEBI:15377"/>
        <dbReference type="ChEBI" id="CHEBI:58521"/>
        <dbReference type="ChEBI" id="CHEBI:137480"/>
        <dbReference type="EC" id="4.2.1.17"/>
    </reaction>
</comment>
<dbReference type="InterPro" id="IPR001753">
    <property type="entry name" value="Enoyl-CoA_hydra/iso"/>
</dbReference>
<dbReference type="Proteomes" id="UP000423525">
    <property type="component" value="Chromosome"/>
</dbReference>
<dbReference type="InterPro" id="IPR018376">
    <property type="entry name" value="Enoyl-CoA_hyd/isom_CS"/>
</dbReference>
<dbReference type="EC" id="4.2.1.17" evidence="9"/>
<dbReference type="PANTHER" id="PTHR11941">
    <property type="entry name" value="ENOYL-COA HYDRATASE-RELATED"/>
    <property type="match status" value="1"/>
</dbReference>
<name>A0A6I8MG21_9CORY</name>
<sequence length="258" mass="27099">MAQVEVRIDGPLMCVTVNRHEARNALSARMCDDITAALNNADEQARGTAAIRAVLIRSVGTTFCAGADLGSTAQCDGVAEVTQSDFHDSLTSMLESVVSCGVPVIADIQGPVVGAGMQLALSCDLRLVHHAAWFKVPAASLGFALDGWTINRAQCLLGGGWARSIFLGGATLSAPQAVAAGFALEIADSDAAIAYAHRIAGMAPLALRQLKAALNSADSDYELRGEARDLFEQCWASGDAREGQLARKQKRDPVFTGR</sequence>
<accession>A0A6I8MG21</accession>
<organism evidence="9 10">
    <name type="scientific">Corynebacterium rouxii</name>
    <dbReference type="NCBI Taxonomy" id="2719119"/>
    <lineage>
        <taxon>Bacteria</taxon>
        <taxon>Bacillati</taxon>
        <taxon>Actinomycetota</taxon>
        <taxon>Actinomycetes</taxon>
        <taxon>Mycobacteriales</taxon>
        <taxon>Corynebacteriaceae</taxon>
        <taxon>Corynebacterium</taxon>
    </lineage>
</organism>
<evidence type="ECO:0000256" key="7">
    <source>
        <dbReference type="ARBA" id="ARBA00023717"/>
    </source>
</evidence>
<dbReference type="AlphaFoldDB" id="A0A6I8MG21"/>
<dbReference type="EMBL" id="LR738855">
    <property type="protein sequence ID" value="VZH84777.1"/>
    <property type="molecule type" value="Genomic_DNA"/>
</dbReference>
<dbReference type="GO" id="GO:0004300">
    <property type="term" value="F:enoyl-CoA hydratase activity"/>
    <property type="evidence" value="ECO:0007669"/>
    <property type="project" value="UniProtKB-EC"/>
</dbReference>
<reference evidence="9 10" key="1">
    <citation type="submission" date="2019-11" db="EMBL/GenBank/DDBJ databases">
        <authorList>
            <person name="Brisse S."/>
        </authorList>
    </citation>
    <scope>NUCLEOTIDE SEQUENCE [LARGE SCALE GENOMIC DNA]</scope>
    <source>
        <strain evidence="9">FRC0190</strain>
    </source>
</reference>
<dbReference type="PANTHER" id="PTHR11941:SF169">
    <property type="entry name" value="(7AS)-7A-METHYL-1,5-DIOXO-2,3,5,6,7,7A-HEXAHYDRO-1H-INDENE-CARBOXYL-COA HYDROLASE"/>
    <property type="match status" value="1"/>
</dbReference>
<keyword evidence="3" id="KW-0276">Fatty acid metabolism</keyword>
<comment type="similarity">
    <text evidence="2 8">Belongs to the enoyl-CoA hydratase/isomerase family.</text>
</comment>
<protein>
    <submittedName>
        <fullName evidence="9">Enoyl-CoA hydratase</fullName>
        <ecNumber evidence="9">4.2.1.17</ecNumber>
    </submittedName>
</protein>
<dbReference type="Gene3D" id="3.90.226.10">
    <property type="entry name" value="2-enoyl-CoA Hydratase, Chain A, domain 1"/>
    <property type="match status" value="1"/>
</dbReference>
<keyword evidence="4" id="KW-0443">Lipid metabolism</keyword>
<evidence type="ECO:0000256" key="5">
    <source>
        <dbReference type="ARBA" id="ARBA00023239"/>
    </source>
</evidence>
<comment type="catalytic activity">
    <reaction evidence="6">
        <text>a (3S)-3-hydroxyacyl-CoA = a (2E)-enoyl-CoA + H2O</text>
        <dbReference type="Rhea" id="RHEA:16105"/>
        <dbReference type="ChEBI" id="CHEBI:15377"/>
        <dbReference type="ChEBI" id="CHEBI:57318"/>
        <dbReference type="ChEBI" id="CHEBI:58856"/>
        <dbReference type="EC" id="4.2.1.17"/>
    </reaction>
</comment>
<evidence type="ECO:0000256" key="2">
    <source>
        <dbReference type="ARBA" id="ARBA00005254"/>
    </source>
</evidence>
<evidence type="ECO:0000256" key="6">
    <source>
        <dbReference type="ARBA" id="ARBA00023709"/>
    </source>
</evidence>
<keyword evidence="5 9" id="KW-0456">Lyase</keyword>
<evidence type="ECO:0000256" key="4">
    <source>
        <dbReference type="ARBA" id="ARBA00023098"/>
    </source>
</evidence>
<dbReference type="Pfam" id="PF00378">
    <property type="entry name" value="ECH_1"/>
    <property type="match status" value="1"/>
</dbReference>
<evidence type="ECO:0000256" key="8">
    <source>
        <dbReference type="RuleBase" id="RU003707"/>
    </source>
</evidence>
<dbReference type="PROSITE" id="PS00166">
    <property type="entry name" value="ENOYL_COA_HYDRATASE"/>
    <property type="match status" value="1"/>
</dbReference>
<dbReference type="SUPFAM" id="SSF52096">
    <property type="entry name" value="ClpP/crotonase"/>
    <property type="match status" value="1"/>
</dbReference>
<dbReference type="RefSeq" id="WP_155872039.1">
    <property type="nucleotide sequence ID" value="NZ_CP168248.1"/>
</dbReference>
<evidence type="ECO:0000256" key="3">
    <source>
        <dbReference type="ARBA" id="ARBA00022832"/>
    </source>
</evidence>
<dbReference type="InterPro" id="IPR029045">
    <property type="entry name" value="ClpP/crotonase-like_dom_sf"/>
</dbReference>
<dbReference type="NCBIfam" id="NF005891">
    <property type="entry name" value="PRK07854.1"/>
    <property type="match status" value="1"/>
</dbReference>
<dbReference type="GO" id="GO:0006635">
    <property type="term" value="P:fatty acid beta-oxidation"/>
    <property type="evidence" value="ECO:0007669"/>
    <property type="project" value="TreeGrafter"/>
</dbReference>
<gene>
    <name evidence="9" type="ORF">FRC0190_00777</name>
</gene>
<evidence type="ECO:0000313" key="10">
    <source>
        <dbReference type="Proteomes" id="UP000423525"/>
    </source>
</evidence>
<evidence type="ECO:0000256" key="1">
    <source>
        <dbReference type="ARBA" id="ARBA00002994"/>
    </source>
</evidence>
<dbReference type="KEGG" id="crf:FRC0190_00777"/>